<dbReference type="InterPro" id="IPR039528">
    <property type="entry name" value="DPM1-like"/>
</dbReference>
<dbReference type="OrthoDB" id="8454008at2"/>
<dbReference type="SUPFAM" id="SSF53448">
    <property type="entry name" value="Nucleotide-diphospho-sugar transferases"/>
    <property type="match status" value="1"/>
</dbReference>
<evidence type="ECO:0000313" key="4">
    <source>
        <dbReference type="Proteomes" id="UP000036097"/>
    </source>
</evidence>
<evidence type="ECO:0000256" key="2">
    <source>
        <dbReference type="ARBA" id="ARBA00022679"/>
    </source>
</evidence>
<gene>
    <name evidence="3" type="ORF">ABT56_01015</name>
</gene>
<dbReference type="InterPro" id="IPR029044">
    <property type="entry name" value="Nucleotide-diphossugar_trans"/>
</dbReference>
<dbReference type="PATRIC" id="fig|1195763.3.peg.227"/>
<dbReference type="Gene3D" id="3.90.550.10">
    <property type="entry name" value="Spore Coat Polysaccharide Biosynthesis Protein SpsA, Chain A"/>
    <property type="match status" value="1"/>
</dbReference>
<accession>A0A0J1HB19</accession>
<dbReference type="EMBL" id="LDOT01000002">
    <property type="protein sequence ID" value="KLV08836.1"/>
    <property type="molecule type" value="Genomic_DNA"/>
</dbReference>
<dbReference type="PANTHER" id="PTHR43398">
    <property type="entry name" value="DOLICHOL-PHOSPHATE MANNOSYLTRANSFERASE SUBUNIT 1"/>
    <property type="match status" value="1"/>
</dbReference>
<dbReference type="STRING" id="1195763.ABT56_01015"/>
<dbReference type="RefSeq" id="WP_047876997.1">
    <property type="nucleotide sequence ID" value="NZ_LDOT01000002.1"/>
</dbReference>
<keyword evidence="4" id="KW-1185">Reference proteome</keyword>
<comment type="caution">
    <text evidence="3">The sequence shown here is derived from an EMBL/GenBank/DDBJ whole genome shotgun (WGS) entry which is preliminary data.</text>
</comment>
<proteinExistence type="predicted"/>
<keyword evidence="2 3" id="KW-0808">Transferase</keyword>
<keyword evidence="1" id="KW-0328">Glycosyltransferase</keyword>
<dbReference type="GO" id="GO:0004582">
    <property type="term" value="F:dolichyl-phosphate beta-D-mannosyltransferase activity"/>
    <property type="evidence" value="ECO:0007669"/>
    <property type="project" value="InterPro"/>
</dbReference>
<protein>
    <submittedName>
        <fullName evidence="3">Glycosyltransferase</fullName>
    </submittedName>
</protein>
<organism evidence="3 4">
    <name type="scientific">Photobacterium aquae</name>
    <dbReference type="NCBI Taxonomy" id="1195763"/>
    <lineage>
        <taxon>Bacteria</taxon>
        <taxon>Pseudomonadati</taxon>
        <taxon>Pseudomonadota</taxon>
        <taxon>Gammaproteobacteria</taxon>
        <taxon>Vibrionales</taxon>
        <taxon>Vibrionaceae</taxon>
        <taxon>Photobacterium</taxon>
    </lineage>
</organism>
<name>A0A0J1HB19_9GAMM</name>
<evidence type="ECO:0000313" key="3">
    <source>
        <dbReference type="EMBL" id="KLV08836.1"/>
    </source>
</evidence>
<dbReference type="Proteomes" id="UP000036097">
    <property type="component" value="Unassembled WGS sequence"/>
</dbReference>
<dbReference type="PANTHER" id="PTHR43398:SF1">
    <property type="entry name" value="DOLICHOL-PHOSPHATE MANNOSYLTRANSFERASE SUBUNIT 1"/>
    <property type="match status" value="1"/>
</dbReference>
<sequence length="425" mass="48005">MTAAKKIVLDALAQAQDKFDLTDSRHQKRLLALANTLYCLTDVPTAYYHQLLLERDCPLEFRLAVKLVESKRYVLKLTRPISVGVVFAMWGEQNRLLPKSTENPNGEDSLRVKINQLNWITQGSVVDWHLYPVDDGCPYDSAGIAESLLESHPDKQKVTVLRLAEALPARVGPLLNLSNVDDSRKGGAIIYGCQQALNDKRDCVIYTDADNSVHLGQLGLLLRPYIVDRAKVVLGNRKHPDSILIKQEERWGVGIKTLRHMQRMIGREIFRNNICDTQAAFKLYDRHVIADILANPTVYDFSFDTDWIFAAMKAEYLMETVPFAFIDSVAESASVIQGPMTTWYTLLSGLAKAAQARGIDHNHQMVAVFENHIHSHEDLEKIIDLLPPQLMEVDDDELGDPLLFPPSEIEQWLREVKQSPQALVS</sequence>
<evidence type="ECO:0000256" key="1">
    <source>
        <dbReference type="ARBA" id="ARBA00022676"/>
    </source>
</evidence>
<dbReference type="AlphaFoldDB" id="A0A0J1HB19"/>
<reference evidence="3 4" key="1">
    <citation type="submission" date="2015-05" db="EMBL/GenBank/DDBJ databases">
        <title>Photobacterium galathea sp. nov.</title>
        <authorList>
            <person name="Machado H."/>
            <person name="Gram L."/>
        </authorList>
    </citation>
    <scope>NUCLEOTIDE SEQUENCE [LARGE SCALE GENOMIC DNA]</scope>
    <source>
        <strain evidence="3 4">CGMCC 1.12159</strain>
    </source>
</reference>